<dbReference type="Proteomes" id="UP000789759">
    <property type="component" value="Unassembled WGS sequence"/>
</dbReference>
<dbReference type="AlphaFoldDB" id="A0A9N9EK59"/>
<dbReference type="GO" id="GO:0005634">
    <property type="term" value="C:nucleus"/>
    <property type="evidence" value="ECO:0007669"/>
    <property type="project" value="TreeGrafter"/>
</dbReference>
<dbReference type="GO" id="GO:0046983">
    <property type="term" value="F:protein dimerization activity"/>
    <property type="evidence" value="ECO:0007669"/>
    <property type="project" value="InterPro"/>
</dbReference>
<organism evidence="3 4">
    <name type="scientific">Cetraspora pellucida</name>
    <dbReference type="NCBI Taxonomy" id="1433469"/>
    <lineage>
        <taxon>Eukaryota</taxon>
        <taxon>Fungi</taxon>
        <taxon>Fungi incertae sedis</taxon>
        <taxon>Mucoromycota</taxon>
        <taxon>Glomeromycotina</taxon>
        <taxon>Glomeromycetes</taxon>
        <taxon>Diversisporales</taxon>
        <taxon>Gigasporaceae</taxon>
        <taxon>Cetraspora</taxon>
    </lineage>
</organism>
<gene>
    <name evidence="3" type="ORF">CPELLU_LOCUS10786</name>
</gene>
<dbReference type="PANTHER" id="PTHR46169">
    <property type="entry name" value="DNA REPLICATION-RELATED ELEMENT FACTOR, ISOFORM A"/>
    <property type="match status" value="1"/>
</dbReference>
<protein>
    <submittedName>
        <fullName evidence="3">19439_t:CDS:1</fullName>
    </submittedName>
</protein>
<dbReference type="SUPFAM" id="SSF53098">
    <property type="entry name" value="Ribonuclease H-like"/>
    <property type="match status" value="1"/>
</dbReference>
<feature type="non-terminal residue" evidence="3">
    <location>
        <position position="1"/>
    </location>
</feature>
<evidence type="ECO:0000256" key="1">
    <source>
        <dbReference type="SAM" id="MobiDB-lite"/>
    </source>
</evidence>
<dbReference type="OrthoDB" id="2309955at2759"/>
<evidence type="ECO:0000259" key="2">
    <source>
        <dbReference type="Pfam" id="PF05699"/>
    </source>
</evidence>
<keyword evidence="4" id="KW-1185">Reference proteome</keyword>
<name>A0A9N9EK59_9GLOM</name>
<dbReference type="PANTHER" id="PTHR46169:SF29">
    <property type="entry name" value="DNA REPLICATION-RELATED ELEMENT FACTOR, ISOFORM A"/>
    <property type="match status" value="1"/>
</dbReference>
<dbReference type="InterPro" id="IPR052717">
    <property type="entry name" value="Vacuolar_transposase_reg"/>
</dbReference>
<proteinExistence type="predicted"/>
<dbReference type="EMBL" id="CAJVQA010009085">
    <property type="protein sequence ID" value="CAG8680950.1"/>
    <property type="molecule type" value="Genomic_DNA"/>
</dbReference>
<feature type="domain" description="HAT C-terminal dimerisation" evidence="2">
    <location>
        <begin position="295"/>
        <end position="344"/>
    </location>
</feature>
<feature type="region of interest" description="Disordered" evidence="1">
    <location>
        <begin position="1"/>
        <end position="25"/>
    </location>
</feature>
<accession>A0A9N9EK59</accession>
<reference evidence="3" key="1">
    <citation type="submission" date="2021-06" db="EMBL/GenBank/DDBJ databases">
        <authorList>
            <person name="Kallberg Y."/>
            <person name="Tangrot J."/>
            <person name="Rosling A."/>
        </authorList>
    </citation>
    <scope>NUCLEOTIDE SEQUENCE</scope>
    <source>
        <strain evidence="3">FL966</strain>
    </source>
</reference>
<dbReference type="InterPro" id="IPR012337">
    <property type="entry name" value="RNaseH-like_sf"/>
</dbReference>
<dbReference type="GO" id="GO:0006357">
    <property type="term" value="P:regulation of transcription by RNA polymerase II"/>
    <property type="evidence" value="ECO:0007669"/>
    <property type="project" value="TreeGrafter"/>
</dbReference>
<evidence type="ECO:0000313" key="3">
    <source>
        <dbReference type="EMBL" id="CAG8680950.1"/>
    </source>
</evidence>
<feature type="compositionally biased region" description="Low complexity" evidence="1">
    <location>
        <begin position="1"/>
        <end position="11"/>
    </location>
</feature>
<dbReference type="Pfam" id="PF05699">
    <property type="entry name" value="Dimer_Tnp_hAT"/>
    <property type="match status" value="1"/>
</dbReference>
<evidence type="ECO:0000313" key="4">
    <source>
        <dbReference type="Proteomes" id="UP000789759"/>
    </source>
</evidence>
<comment type="caution">
    <text evidence="3">The sequence shown here is derived from an EMBL/GenBank/DDBJ whole genome shotgun (WGS) entry which is preliminary data.</text>
</comment>
<dbReference type="InterPro" id="IPR008906">
    <property type="entry name" value="HATC_C_dom"/>
</dbReference>
<sequence>MNSSEEFNSLSENEDNNNEQTEKAQCSIEGYETTYVWKGFTTNLISYLYYIHQITKELFKDKSLKINPQMIQQLDEHNASDIIESVNLVLNKFNIEHSKIFTITTDNSSNIKSAMQQLNITNVKCTKHTLQLSVNLGLKELREVQLQITPGLKQPLDIIKDVNTCWNSILYAIKCLMHLKPTIIQLYSTLTNHTIREIRKGAETIVTQFLSGSKYPTLRFMTPILEELACQLSALHHSTIQNMHCQFNELCPTPTSDNNNNDDSILVFLHSYKKSKMSTFFMYLQTENSNIESNEFDQYCQLPEISLNEESCSLEWWHKYKTLFPIMTILMRPYLAVPACSVPSK</sequence>